<feature type="compositionally biased region" description="Basic residues" evidence="1">
    <location>
        <begin position="663"/>
        <end position="677"/>
    </location>
</feature>
<feature type="compositionally biased region" description="Acidic residues" evidence="1">
    <location>
        <begin position="531"/>
        <end position="548"/>
    </location>
</feature>
<evidence type="ECO:0000313" key="3">
    <source>
        <dbReference type="Proteomes" id="UP000756132"/>
    </source>
</evidence>
<feature type="region of interest" description="Disordered" evidence="1">
    <location>
        <begin position="531"/>
        <end position="559"/>
    </location>
</feature>
<reference evidence="2" key="1">
    <citation type="submission" date="2021-12" db="EMBL/GenBank/DDBJ databases">
        <authorList>
            <person name="Zaccaron A."/>
            <person name="Stergiopoulos I."/>
        </authorList>
    </citation>
    <scope>NUCLEOTIDE SEQUENCE</scope>
    <source>
        <strain evidence="2">Race5_Kim</strain>
    </source>
</reference>
<protein>
    <submittedName>
        <fullName evidence="2">Uncharacterized protein</fullName>
    </submittedName>
</protein>
<dbReference type="EMBL" id="CP090165">
    <property type="protein sequence ID" value="UJO15026.1"/>
    <property type="molecule type" value="Genomic_DNA"/>
</dbReference>
<dbReference type="KEGG" id="ffu:CLAFUR5_07945"/>
<evidence type="ECO:0000256" key="1">
    <source>
        <dbReference type="SAM" id="MobiDB-lite"/>
    </source>
</evidence>
<accession>A0A9Q8LCS8</accession>
<dbReference type="OrthoDB" id="3266192at2759"/>
<gene>
    <name evidence="2" type="ORF">CLAFUR5_07945</name>
</gene>
<dbReference type="Proteomes" id="UP000756132">
    <property type="component" value="Chromosome 3"/>
</dbReference>
<dbReference type="GeneID" id="71987823"/>
<sequence length="677" mass="76213">MEVLMRTRAASTVYTLLYHRLDHQELDRCSNSVLYPSICAKWYARSWSQRHLIARSFSKSVGAFSATSSTHLVHNNFQQAARLTFSMSLHTQALANTTVEISGDFEDHRADELRELVNKHGRQVTHWRDKNPHYVVQSKDGVDSKHISPRSLWRLIESRIEALSVAQSTNSTKQDGYANALSNFCMASFKFQLEKELERVPTWIEPVIAWNMTDLPNPIIEIRGLGIISSPISVREARCISKKGKPVADSAGGEAVQIDLELLKIHSPAWDTRLQKVTADMLSAMNLGQSVLRSVKLRGLEVVSKSFITTCPVSNFTLIVDIPCQRAAGIRQSVHEGWAWKATNPKPEFIVHFQLVRPGVLRELQSVKSGFYCSLIYDVDVDVPQPSRQAPIAAKEQARLKSCLTKWVEQQRDSETMSRTLIHTLGYYSSKVVPEPGKLPAGERFLLGELQKLCLQLNVTLNLGVIELQKFGRRRIDRHGDYGNFEANGEEKIVLVDFATTEGKQIGAGFEMGLDDFIDSEFFAGLAEDNDGEFESEGEEETDDSDSGNEDHSRKGRALRAWERDNPDWRGRDGDGRECTRWEAAIQNITQIWRRLVIVLTAPERRPDTESIGSLTMSEVEGSQPLAMRDPNIQSKPGDDAQNATADRPATKKRTSTSSAGSVKRRRKQKHHDGKRY</sequence>
<proteinExistence type="predicted"/>
<feature type="region of interest" description="Disordered" evidence="1">
    <location>
        <begin position="607"/>
        <end position="677"/>
    </location>
</feature>
<dbReference type="AlphaFoldDB" id="A0A9Q8LCS8"/>
<dbReference type="RefSeq" id="XP_047759392.1">
    <property type="nucleotide sequence ID" value="XM_047907093.1"/>
</dbReference>
<name>A0A9Q8LCS8_PASFU</name>
<reference evidence="2" key="2">
    <citation type="journal article" date="2022" name="Microb. Genom.">
        <title>A chromosome-scale genome assembly of the tomato pathogen Cladosporium fulvum reveals a compartmentalized genome architecture and the presence of a dispensable chromosome.</title>
        <authorList>
            <person name="Zaccaron A.Z."/>
            <person name="Chen L.H."/>
            <person name="Samaras A."/>
            <person name="Stergiopoulos I."/>
        </authorList>
    </citation>
    <scope>NUCLEOTIDE SEQUENCE</scope>
    <source>
        <strain evidence="2">Race5_Kim</strain>
    </source>
</reference>
<keyword evidence="3" id="KW-1185">Reference proteome</keyword>
<evidence type="ECO:0000313" key="2">
    <source>
        <dbReference type="EMBL" id="UJO15026.1"/>
    </source>
</evidence>
<organism evidence="2 3">
    <name type="scientific">Passalora fulva</name>
    <name type="common">Tomato leaf mold</name>
    <name type="synonym">Cladosporium fulvum</name>
    <dbReference type="NCBI Taxonomy" id="5499"/>
    <lineage>
        <taxon>Eukaryota</taxon>
        <taxon>Fungi</taxon>
        <taxon>Dikarya</taxon>
        <taxon>Ascomycota</taxon>
        <taxon>Pezizomycotina</taxon>
        <taxon>Dothideomycetes</taxon>
        <taxon>Dothideomycetidae</taxon>
        <taxon>Mycosphaerellales</taxon>
        <taxon>Mycosphaerellaceae</taxon>
        <taxon>Fulvia</taxon>
    </lineage>
</organism>